<dbReference type="InterPro" id="IPR002052">
    <property type="entry name" value="DNA_methylase_N6_adenine_CS"/>
</dbReference>
<gene>
    <name evidence="5" type="ORF">SAMN02745168_1542</name>
</gene>
<evidence type="ECO:0000313" key="6">
    <source>
        <dbReference type="Proteomes" id="UP000192790"/>
    </source>
</evidence>
<dbReference type="InterPro" id="IPR000241">
    <property type="entry name" value="RlmKL-like_Mtase"/>
</dbReference>
<keyword evidence="2" id="KW-0808">Transferase</keyword>
<dbReference type="Pfam" id="PF22020">
    <property type="entry name" value="RlmL_1st"/>
    <property type="match status" value="1"/>
</dbReference>
<dbReference type="InterPro" id="IPR054170">
    <property type="entry name" value="RlmL_1st"/>
</dbReference>
<dbReference type="Gene3D" id="3.40.50.150">
    <property type="entry name" value="Vaccinia Virus protein VP39"/>
    <property type="match status" value="1"/>
</dbReference>
<dbReference type="InterPro" id="IPR004114">
    <property type="entry name" value="THUMP_dom"/>
</dbReference>
<evidence type="ECO:0000259" key="4">
    <source>
        <dbReference type="PROSITE" id="PS51165"/>
    </source>
</evidence>
<feature type="domain" description="THUMP" evidence="4">
    <location>
        <begin position="42"/>
        <end position="152"/>
    </location>
</feature>
<organism evidence="5 6">
    <name type="scientific">Papillibacter cinnamivorans DSM 12816</name>
    <dbReference type="NCBI Taxonomy" id="1122930"/>
    <lineage>
        <taxon>Bacteria</taxon>
        <taxon>Bacillati</taxon>
        <taxon>Bacillota</taxon>
        <taxon>Clostridia</taxon>
        <taxon>Eubacteriales</taxon>
        <taxon>Oscillospiraceae</taxon>
        <taxon>Papillibacter</taxon>
    </lineage>
</organism>
<evidence type="ECO:0000256" key="2">
    <source>
        <dbReference type="ARBA" id="ARBA00022679"/>
    </source>
</evidence>
<dbReference type="InterPro" id="IPR029063">
    <property type="entry name" value="SAM-dependent_MTases_sf"/>
</dbReference>
<dbReference type="GO" id="GO:0003723">
    <property type="term" value="F:RNA binding"/>
    <property type="evidence" value="ECO:0007669"/>
    <property type="project" value="UniProtKB-UniRule"/>
</dbReference>
<keyword evidence="1 5" id="KW-0489">Methyltransferase</keyword>
<dbReference type="GO" id="GO:0008990">
    <property type="term" value="F:rRNA (guanine-N2-)-methyltransferase activity"/>
    <property type="evidence" value="ECO:0007669"/>
    <property type="project" value="TreeGrafter"/>
</dbReference>
<accession>A0A1W2A5V6</accession>
<evidence type="ECO:0000313" key="5">
    <source>
        <dbReference type="EMBL" id="SMC56119.1"/>
    </source>
</evidence>
<dbReference type="AlphaFoldDB" id="A0A1W2A5V6"/>
<dbReference type="Pfam" id="PF01170">
    <property type="entry name" value="UPF0020"/>
    <property type="match status" value="1"/>
</dbReference>
<name>A0A1W2A5V6_9FIRM</name>
<dbReference type="RefSeq" id="WP_084234168.1">
    <property type="nucleotide sequence ID" value="NZ_FWXW01000003.1"/>
</dbReference>
<dbReference type="OrthoDB" id="9809404at2"/>
<dbReference type="STRING" id="1122930.SAMN02745168_1542"/>
<dbReference type="PROSITE" id="PS51165">
    <property type="entry name" value="THUMP"/>
    <property type="match status" value="1"/>
</dbReference>
<dbReference type="PANTHER" id="PTHR47313">
    <property type="entry name" value="RIBOSOMAL RNA LARGE SUBUNIT METHYLTRANSFERASE K/L"/>
    <property type="match status" value="1"/>
</dbReference>
<proteinExistence type="predicted"/>
<dbReference type="CDD" id="cd11715">
    <property type="entry name" value="THUMP_AdoMetMT"/>
    <property type="match status" value="1"/>
</dbReference>
<keyword evidence="6" id="KW-1185">Reference proteome</keyword>
<dbReference type="GO" id="GO:0070043">
    <property type="term" value="F:rRNA (guanine-N7-)-methyltransferase activity"/>
    <property type="evidence" value="ECO:0007669"/>
    <property type="project" value="TreeGrafter"/>
</dbReference>
<protein>
    <submittedName>
        <fullName evidence="5">Putative N6-adenine-specific DNA methylase</fullName>
    </submittedName>
</protein>
<sequence length="368" mass="41068">MEFTVPCLFGLEAPAADELKRMGLSNVRAENGRVHFSGEARDIARVNLRLRTGERVLIRMGTFPARSFEELFEGTKALPWEEYIPIHGAFPVKGYSLNSKLHSVPDCQSIIKKAAVERLKGRYKTAWFQETGEIYQIQFSIMKDEASLYIDTTGAGLHKRGYRAVGVAAPLRETLAAGMVNISRYRGKEPFCDPFCGSGTIAIEAALAAINRAPGLTRSFSSQKWGLVPGDVWQQAAQEAKSLEYSGTYDIWGGDIDPDAVRIARDNARKAGVDKLIRFEVSDAAKFTRAEPGGIIISNPPYGERMMDKEAAEMLYRAFGKAALGLLRWKLYLLSSQEHFEQAFGRRADKKRKLYNGMIQCNLFMFGI</sequence>
<dbReference type="InterPro" id="IPR053943">
    <property type="entry name" value="RlmKL-like_Mtase_CS"/>
</dbReference>
<dbReference type="PROSITE" id="PS01261">
    <property type="entry name" value="UPF0020"/>
    <property type="match status" value="1"/>
</dbReference>
<dbReference type="SUPFAM" id="SSF53335">
    <property type="entry name" value="S-adenosyl-L-methionine-dependent methyltransferases"/>
    <property type="match status" value="1"/>
</dbReference>
<dbReference type="Gene3D" id="3.30.2130.30">
    <property type="match status" value="1"/>
</dbReference>
<keyword evidence="3" id="KW-0694">RNA-binding</keyword>
<evidence type="ECO:0000256" key="3">
    <source>
        <dbReference type="PROSITE-ProRule" id="PRU00529"/>
    </source>
</evidence>
<dbReference type="Proteomes" id="UP000192790">
    <property type="component" value="Unassembled WGS sequence"/>
</dbReference>
<dbReference type="PROSITE" id="PS00092">
    <property type="entry name" value="N6_MTASE"/>
    <property type="match status" value="1"/>
</dbReference>
<dbReference type="PANTHER" id="PTHR47313:SF1">
    <property type="entry name" value="RIBOSOMAL RNA LARGE SUBUNIT METHYLTRANSFERASE K_L"/>
    <property type="match status" value="1"/>
</dbReference>
<evidence type="ECO:0000256" key="1">
    <source>
        <dbReference type="ARBA" id="ARBA00022603"/>
    </source>
</evidence>
<dbReference type="Pfam" id="PF02926">
    <property type="entry name" value="THUMP"/>
    <property type="match status" value="1"/>
</dbReference>
<reference evidence="5 6" key="1">
    <citation type="submission" date="2017-04" db="EMBL/GenBank/DDBJ databases">
        <authorList>
            <person name="Afonso C.L."/>
            <person name="Miller P.J."/>
            <person name="Scott M.A."/>
            <person name="Spackman E."/>
            <person name="Goraichik I."/>
            <person name="Dimitrov K.M."/>
            <person name="Suarez D.L."/>
            <person name="Swayne D.E."/>
        </authorList>
    </citation>
    <scope>NUCLEOTIDE SEQUENCE [LARGE SCALE GENOMIC DNA]</scope>
    <source>
        <strain evidence="5 6">DSM 12816</strain>
    </source>
</reference>
<dbReference type="EMBL" id="FWXW01000003">
    <property type="protein sequence ID" value="SMC56119.1"/>
    <property type="molecule type" value="Genomic_DNA"/>
</dbReference>